<evidence type="ECO:0000256" key="7">
    <source>
        <dbReference type="ARBA" id="ARBA00022776"/>
    </source>
</evidence>
<keyword evidence="11" id="KW-0206">Cytoskeleton</keyword>
<keyword evidence="5 14" id="KW-0493">Microtubule</keyword>
<keyword evidence="9 15" id="KW-0175">Coiled coil</keyword>
<proteinExistence type="inferred from homology"/>
<comment type="similarity">
    <text evidence="13 14">Belongs to the TRAFAC class myosin-kinesin ATPase superfamily. Kinesin family.</text>
</comment>
<feature type="compositionally biased region" description="Pro residues" evidence="16">
    <location>
        <begin position="122"/>
        <end position="134"/>
    </location>
</feature>
<dbReference type="PANTHER" id="PTHR47971:SF24">
    <property type="entry name" value="KINESIN-LIKE PROTEIN"/>
    <property type="match status" value="1"/>
</dbReference>
<dbReference type="GO" id="GO:0005874">
    <property type="term" value="C:microtubule"/>
    <property type="evidence" value="ECO:0007669"/>
    <property type="project" value="UniProtKB-KW"/>
</dbReference>
<feature type="region of interest" description="Disordered" evidence="16">
    <location>
        <begin position="66"/>
        <end position="85"/>
    </location>
</feature>
<dbReference type="SMART" id="SM00129">
    <property type="entry name" value="KISc"/>
    <property type="match status" value="1"/>
</dbReference>
<evidence type="ECO:0000256" key="10">
    <source>
        <dbReference type="ARBA" id="ARBA00023175"/>
    </source>
</evidence>
<evidence type="ECO:0000313" key="18">
    <source>
        <dbReference type="Ensembl" id="ENSSLUP00000049907.1"/>
    </source>
</evidence>
<evidence type="ECO:0000256" key="15">
    <source>
        <dbReference type="SAM" id="Coils"/>
    </source>
</evidence>
<keyword evidence="4" id="KW-0132">Cell division</keyword>
<accession>A0A8D0A5R1</accession>
<evidence type="ECO:0000313" key="19">
    <source>
        <dbReference type="Proteomes" id="UP000694568"/>
    </source>
</evidence>
<dbReference type="GeneTree" id="ENSGT00940000155570"/>
<keyword evidence="10 13" id="KW-0505">Motor protein</keyword>
<evidence type="ECO:0000259" key="17">
    <source>
        <dbReference type="PROSITE" id="PS50067"/>
    </source>
</evidence>
<dbReference type="FunFam" id="3.40.850.10:FF:000006">
    <property type="entry name" value="Kinesin-like protein"/>
    <property type="match status" value="1"/>
</dbReference>
<dbReference type="RefSeq" id="XP_031164873.1">
    <property type="nucleotide sequence ID" value="XM_031309013.2"/>
</dbReference>
<dbReference type="InterPro" id="IPR036961">
    <property type="entry name" value="Kinesin_motor_dom_sf"/>
</dbReference>
<evidence type="ECO:0000256" key="3">
    <source>
        <dbReference type="ARBA" id="ARBA00022490"/>
    </source>
</evidence>
<dbReference type="AlphaFoldDB" id="A0A8D0A5R1"/>
<keyword evidence="3" id="KW-0963">Cytoplasm</keyword>
<dbReference type="GO" id="GO:0003777">
    <property type="term" value="F:microtubule motor activity"/>
    <property type="evidence" value="ECO:0007669"/>
    <property type="project" value="InterPro"/>
</dbReference>
<feature type="compositionally biased region" description="Low complexity" evidence="16">
    <location>
        <begin position="135"/>
        <end position="151"/>
    </location>
</feature>
<keyword evidence="19" id="KW-1185">Reference proteome</keyword>
<evidence type="ECO:0000256" key="9">
    <source>
        <dbReference type="ARBA" id="ARBA00023054"/>
    </source>
</evidence>
<keyword evidence="8 13" id="KW-0067">ATP-binding</keyword>
<dbReference type="GO" id="GO:0007019">
    <property type="term" value="P:microtubule depolymerization"/>
    <property type="evidence" value="ECO:0007669"/>
    <property type="project" value="TreeGrafter"/>
</dbReference>
<gene>
    <name evidence="18" type="primary">LOC116056707</name>
</gene>
<dbReference type="GO" id="GO:0005524">
    <property type="term" value="F:ATP binding"/>
    <property type="evidence" value="ECO:0007669"/>
    <property type="project" value="UniProtKB-UniRule"/>
</dbReference>
<feature type="domain" description="Kinesin motor" evidence="17">
    <location>
        <begin position="236"/>
        <end position="566"/>
    </location>
</feature>
<dbReference type="GO" id="GO:0008017">
    <property type="term" value="F:microtubule binding"/>
    <property type="evidence" value="ECO:0007669"/>
    <property type="project" value="InterPro"/>
</dbReference>
<dbReference type="PANTHER" id="PTHR47971">
    <property type="entry name" value="KINESIN-RELATED PROTEIN 6"/>
    <property type="match status" value="1"/>
</dbReference>
<reference evidence="18" key="2">
    <citation type="submission" date="2025-09" db="UniProtKB">
        <authorList>
            <consortium name="Ensembl"/>
        </authorList>
    </citation>
    <scope>IDENTIFICATION</scope>
</reference>
<keyword evidence="6 13" id="KW-0547">Nucleotide-binding</keyword>
<dbReference type="GeneID" id="116056707"/>
<evidence type="ECO:0000256" key="2">
    <source>
        <dbReference type="ARBA" id="ARBA00004300"/>
    </source>
</evidence>
<dbReference type="InterPro" id="IPR027417">
    <property type="entry name" value="P-loop_NTPase"/>
</dbReference>
<dbReference type="PROSITE" id="PS50067">
    <property type="entry name" value="KINESIN_MOTOR_2"/>
    <property type="match status" value="1"/>
</dbReference>
<dbReference type="InterPro" id="IPR027640">
    <property type="entry name" value="Kinesin-like_fam"/>
</dbReference>
<dbReference type="InterPro" id="IPR054473">
    <property type="entry name" value="KIF2A-like_N"/>
</dbReference>
<dbReference type="GO" id="GO:0005813">
    <property type="term" value="C:centrosome"/>
    <property type="evidence" value="ECO:0007669"/>
    <property type="project" value="UniProtKB-SubCell"/>
</dbReference>
<keyword evidence="12" id="KW-0131">Cell cycle</keyword>
<evidence type="ECO:0000256" key="1">
    <source>
        <dbReference type="ARBA" id="ARBA00004186"/>
    </source>
</evidence>
<dbReference type="Gene3D" id="3.40.850.10">
    <property type="entry name" value="Kinesin motor domain"/>
    <property type="match status" value="1"/>
</dbReference>
<feature type="region of interest" description="Disordered" evidence="16">
    <location>
        <begin position="92"/>
        <end position="155"/>
    </location>
</feature>
<sequence length="718" mass="82040">MASCFGKIVVGTYVEIKRSDGRIHQAMVTSLNEDNESVTVEWIENGDTKGKEIDLESIFALNPDVAPDEEIAPSPETPPPPTPTCVKVNKIAKNRRTIAPTKNDAPSRDNRGIPTRARQPQPQQPEPAPPPPSLQPTQLTHAQQQQQLQNESSHHLLSRKEFGQLSRRKSNCVKEVEKLQEKRERRRLQQQELREKRAQEVDTTIPNYEIMYMIRDFRASLDYRPLTTADLIEEHRICVCVRKRPLNKKELSMKDLDVITIPSKDVVMVHEPKQKVDLTRYLENQTFRFDYAFDDSTTNEMVYRFTARPLVETIFERGMATCFAYGQTGSGKTHTMGGDFSGKNQDCSKGIYALAARDVFLMLKKPNYKKLDLQVYATFFEIYSGKVFDLLNRKAKLRVLEDGKQQVQVVGLQEKDVKCTEEVLKLIEVGNSCRTSGQTSANAHSSRSHAVFQIILRRKGKMHGKFSLIDLAGNERGADTSSADRQTRLEGAEINKSLLALKECIRALGRNKPHTPFRASKLTQVLRDSFIGENSRTCMIATISPGMTSCENTLNTLRYANRVKELTVDTNQVMEGVRPTIHAVDQLDLLDEDWLSISPQRDDLKLLCEQNEEEVSPQLFTFHEAVSQLVEMEEQVLEDHRAVFQESIRWLEDEKVLLEMTEEVDYDVESYATQLEQILDQKIDILTELRDKVKSFRSTLQEEEQASKQINPKRPRAL</sequence>
<evidence type="ECO:0000256" key="12">
    <source>
        <dbReference type="ARBA" id="ARBA00023306"/>
    </source>
</evidence>
<dbReference type="CDD" id="cd01367">
    <property type="entry name" value="KISc_KIF2_like"/>
    <property type="match status" value="1"/>
</dbReference>
<dbReference type="GO" id="GO:0051301">
    <property type="term" value="P:cell division"/>
    <property type="evidence" value="ECO:0007669"/>
    <property type="project" value="UniProtKB-KW"/>
</dbReference>
<dbReference type="Proteomes" id="UP000694568">
    <property type="component" value="Unplaced"/>
</dbReference>
<evidence type="ECO:0000256" key="5">
    <source>
        <dbReference type="ARBA" id="ARBA00022701"/>
    </source>
</evidence>
<dbReference type="InterPro" id="IPR019821">
    <property type="entry name" value="Kinesin_motor_CS"/>
</dbReference>
<comment type="subcellular location">
    <subcellularLocation>
        <location evidence="2">Cytoplasm</location>
        <location evidence="2">Cytoskeleton</location>
        <location evidence="2">Microtubule organizing center</location>
        <location evidence="2">Centrosome</location>
    </subcellularLocation>
    <subcellularLocation>
        <location evidence="1">Cytoplasm</location>
        <location evidence="1">Cytoskeleton</location>
        <location evidence="1">Spindle</location>
    </subcellularLocation>
</comment>
<keyword evidence="7" id="KW-0498">Mitosis</keyword>
<feature type="binding site" evidence="13">
    <location>
        <begin position="326"/>
        <end position="333"/>
    </location>
    <ligand>
        <name>ATP</name>
        <dbReference type="ChEBI" id="CHEBI:30616"/>
    </ligand>
</feature>
<organism evidence="18 19">
    <name type="scientific">Sander lucioperca</name>
    <name type="common">Pike-perch</name>
    <name type="synonym">Perca lucioperca</name>
    <dbReference type="NCBI Taxonomy" id="283035"/>
    <lineage>
        <taxon>Eukaryota</taxon>
        <taxon>Metazoa</taxon>
        <taxon>Chordata</taxon>
        <taxon>Craniata</taxon>
        <taxon>Vertebrata</taxon>
        <taxon>Euteleostomi</taxon>
        <taxon>Actinopterygii</taxon>
        <taxon>Neopterygii</taxon>
        <taxon>Teleostei</taxon>
        <taxon>Neoteleostei</taxon>
        <taxon>Acanthomorphata</taxon>
        <taxon>Eupercaria</taxon>
        <taxon>Perciformes</taxon>
        <taxon>Percoidei</taxon>
        <taxon>Percidae</taxon>
        <taxon>Luciopercinae</taxon>
        <taxon>Sander</taxon>
    </lineage>
</organism>
<evidence type="ECO:0000256" key="16">
    <source>
        <dbReference type="SAM" id="MobiDB-lite"/>
    </source>
</evidence>
<dbReference type="PROSITE" id="PS00411">
    <property type="entry name" value="KINESIN_MOTOR_1"/>
    <property type="match status" value="1"/>
</dbReference>
<dbReference type="Ensembl" id="ENSSLUT00000051395.1">
    <property type="protein sequence ID" value="ENSSLUP00000049907.1"/>
    <property type="gene ID" value="ENSSLUG00000021057.1"/>
</dbReference>
<evidence type="ECO:0000256" key="4">
    <source>
        <dbReference type="ARBA" id="ARBA00022618"/>
    </source>
</evidence>
<dbReference type="InterPro" id="IPR001752">
    <property type="entry name" value="Kinesin_motor_dom"/>
</dbReference>
<evidence type="ECO:0000256" key="13">
    <source>
        <dbReference type="PROSITE-ProRule" id="PRU00283"/>
    </source>
</evidence>
<protein>
    <recommendedName>
        <fullName evidence="14">Kinesin-like protein</fullName>
    </recommendedName>
</protein>
<feature type="coiled-coil region" evidence="15">
    <location>
        <begin position="672"/>
        <end position="706"/>
    </location>
</feature>
<evidence type="ECO:0000256" key="11">
    <source>
        <dbReference type="ARBA" id="ARBA00023212"/>
    </source>
</evidence>
<dbReference type="Pfam" id="PF22923">
    <property type="entry name" value="KIF2A-like_1st"/>
    <property type="match status" value="1"/>
</dbReference>
<reference evidence="18" key="1">
    <citation type="submission" date="2025-08" db="UniProtKB">
        <authorList>
            <consortium name="Ensembl"/>
        </authorList>
    </citation>
    <scope>IDENTIFICATION</scope>
</reference>
<dbReference type="PRINTS" id="PR00380">
    <property type="entry name" value="KINESINHEAVY"/>
</dbReference>
<dbReference type="GO" id="GO:0007018">
    <property type="term" value="P:microtubule-based movement"/>
    <property type="evidence" value="ECO:0007669"/>
    <property type="project" value="InterPro"/>
</dbReference>
<dbReference type="Pfam" id="PF00225">
    <property type="entry name" value="Kinesin"/>
    <property type="match status" value="1"/>
</dbReference>
<evidence type="ECO:0000256" key="8">
    <source>
        <dbReference type="ARBA" id="ARBA00022840"/>
    </source>
</evidence>
<dbReference type="GO" id="GO:0005819">
    <property type="term" value="C:spindle"/>
    <property type="evidence" value="ECO:0007669"/>
    <property type="project" value="UniProtKB-SubCell"/>
</dbReference>
<name>A0A8D0A5R1_SANLU</name>
<dbReference type="SUPFAM" id="SSF52540">
    <property type="entry name" value="P-loop containing nucleoside triphosphate hydrolases"/>
    <property type="match status" value="1"/>
</dbReference>
<evidence type="ECO:0000256" key="14">
    <source>
        <dbReference type="RuleBase" id="RU000394"/>
    </source>
</evidence>
<evidence type="ECO:0000256" key="6">
    <source>
        <dbReference type="ARBA" id="ARBA00022741"/>
    </source>
</evidence>